<sequence>MFYITVVKHTLANCINNLLNFMFDYIIVGQGLAGTALAWQLLKAGKQVLVINNQYTNQSSQVAAGIYNPITGRNLVKTWLADELFPALVQFYESISAELSIKLLYPMPIFRPFLDNQESIMWRKRALEDRYKPFWEEAIGDYQEADIFNQYGGFIIKQAGYVDVPCFLAATRTYLQSKNCYIEADFDYERLQLLSEGSVNYQGIQANKIIFCEGPQVALNPFFNYLPFRFAKGELLKVQLSKPIKVIYNRRVFILPRTRDQAFVGASYEWEDLTLHPTEKARQELEDKLRQLTRLPYSVFGQQVGIRPATVDRRPYAGLHPQYPQLGIFNGLGSKGISLAPYLAGEFVEYLLYGKSLPVEVRLDRVGGIGTC</sequence>
<evidence type="ECO:0000256" key="1">
    <source>
        <dbReference type="ARBA" id="ARBA00023002"/>
    </source>
</evidence>
<dbReference type="GO" id="GO:0016491">
    <property type="term" value="F:oxidoreductase activity"/>
    <property type="evidence" value="ECO:0007669"/>
    <property type="project" value="UniProtKB-KW"/>
</dbReference>
<dbReference type="HOGENOM" id="CLU_066614_0_0_10"/>
<dbReference type="InterPro" id="IPR036188">
    <property type="entry name" value="FAD/NAD-bd_sf"/>
</dbReference>
<reference evidence="3 4" key="1">
    <citation type="journal article" date="2010" name="J. Bacteriol.">
        <title>The genome of the amoeba symbiont 'Candidatus Amoebophilus asiaticus' reveals common mechanisms for host cell interaction among amoeba-associated bacteria.</title>
        <authorList>
            <person name="Schmitz-Esser S."/>
            <person name="Tischler P."/>
            <person name="Arnold R."/>
            <person name="Montanaro J."/>
            <person name="Wagner M."/>
            <person name="Rattei T."/>
            <person name="Horn M."/>
        </authorList>
    </citation>
    <scope>NUCLEOTIDE SEQUENCE [LARGE SCALE GENOMIC DNA]</scope>
    <source>
        <strain evidence="3 4">5a2</strain>
    </source>
</reference>
<dbReference type="KEGG" id="aas:Aasi_1765"/>
<dbReference type="GO" id="GO:0005737">
    <property type="term" value="C:cytoplasm"/>
    <property type="evidence" value="ECO:0007669"/>
    <property type="project" value="TreeGrafter"/>
</dbReference>
<dbReference type="Gene3D" id="3.30.9.10">
    <property type="entry name" value="D-Amino Acid Oxidase, subunit A, domain 2"/>
    <property type="match status" value="1"/>
</dbReference>
<dbReference type="InterPro" id="IPR006076">
    <property type="entry name" value="FAD-dep_OxRdtase"/>
</dbReference>
<evidence type="ECO:0000313" key="3">
    <source>
        <dbReference type="EMBL" id="ACP21035.1"/>
    </source>
</evidence>
<dbReference type="AlphaFoldDB" id="C3L3Z4"/>
<dbReference type="SUPFAM" id="SSF54373">
    <property type="entry name" value="FAD-linked reductases, C-terminal domain"/>
    <property type="match status" value="1"/>
</dbReference>
<organism evidence="3 4">
    <name type="scientific">Amoebophilus asiaticus (strain 5a2)</name>
    <dbReference type="NCBI Taxonomy" id="452471"/>
    <lineage>
        <taxon>Bacteria</taxon>
        <taxon>Pseudomonadati</taxon>
        <taxon>Bacteroidota</taxon>
        <taxon>Cytophagia</taxon>
        <taxon>Cytophagales</taxon>
        <taxon>Amoebophilaceae</taxon>
        <taxon>Candidatus Amoebophilus</taxon>
    </lineage>
</organism>
<accession>C3L3Z4</accession>
<evidence type="ECO:0000259" key="2">
    <source>
        <dbReference type="Pfam" id="PF01266"/>
    </source>
</evidence>
<dbReference type="Pfam" id="PF01266">
    <property type="entry name" value="DAO"/>
    <property type="match status" value="1"/>
</dbReference>
<dbReference type="PANTHER" id="PTHR13847">
    <property type="entry name" value="SARCOSINE DEHYDROGENASE-RELATED"/>
    <property type="match status" value="1"/>
</dbReference>
<proteinExistence type="predicted"/>
<protein>
    <recommendedName>
        <fullName evidence="2">FAD dependent oxidoreductase domain-containing protein</fullName>
    </recommendedName>
</protein>
<name>C3L3Z4_AMOA5</name>
<dbReference type="SUPFAM" id="SSF51971">
    <property type="entry name" value="Nucleotide-binding domain"/>
    <property type="match status" value="1"/>
</dbReference>
<feature type="domain" description="FAD dependent oxidoreductase" evidence="2">
    <location>
        <begin position="24"/>
        <end position="347"/>
    </location>
</feature>
<keyword evidence="4" id="KW-1185">Reference proteome</keyword>
<dbReference type="Gene3D" id="3.50.50.60">
    <property type="entry name" value="FAD/NAD(P)-binding domain"/>
    <property type="match status" value="1"/>
</dbReference>
<dbReference type="EMBL" id="CP001102">
    <property type="protein sequence ID" value="ACP21035.1"/>
    <property type="molecule type" value="Genomic_DNA"/>
</dbReference>
<evidence type="ECO:0000313" key="4">
    <source>
        <dbReference type="Proteomes" id="UP000001227"/>
    </source>
</evidence>
<gene>
    <name evidence="3" type="ordered locus">Aasi_1765</name>
</gene>
<dbReference type="STRING" id="452471.Aasi_1765"/>
<dbReference type="eggNOG" id="COG0665">
    <property type="taxonomic scope" value="Bacteria"/>
</dbReference>
<keyword evidence="1" id="KW-0560">Oxidoreductase</keyword>
<dbReference type="Proteomes" id="UP000001227">
    <property type="component" value="Chromosome"/>
</dbReference>
<dbReference type="PANTHER" id="PTHR13847:SF289">
    <property type="entry name" value="GLYCINE OXIDASE"/>
    <property type="match status" value="1"/>
</dbReference>